<reference evidence="1" key="1">
    <citation type="submission" date="2014-09" db="EMBL/GenBank/DDBJ databases">
        <authorList>
            <person name="Magalhaes I.L.F."/>
            <person name="Oliveira U."/>
            <person name="Santos F.R."/>
            <person name="Vidigal T.H.D.A."/>
            <person name="Brescovit A.D."/>
            <person name="Santos A.J."/>
        </authorList>
    </citation>
    <scope>NUCLEOTIDE SEQUENCE</scope>
    <source>
        <tissue evidence="1">Shoot tissue taken approximately 20 cm above the soil surface</tissue>
    </source>
</reference>
<proteinExistence type="predicted"/>
<dbReference type="EMBL" id="GBRH01277797">
    <property type="protein sequence ID" value="JAD20098.1"/>
    <property type="molecule type" value="Transcribed_RNA"/>
</dbReference>
<name>A0A0A8Y577_ARUDO</name>
<organism evidence="1">
    <name type="scientific">Arundo donax</name>
    <name type="common">Giant reed</name>
    <name type="synonym">Donax arundinaceus</name>
    <dbReference type="NCBI Taxonomy" id="35708"/>
    <lineage>
        <taxon>Eukaryota</taxon>
        <taxon>Viridiplantae</taxon>
        <taxon>Streptophyta</taxon>
        <taxon>Embryophyta</taxon>
        <taxon>Tracheophyta</taxon>
        <taxon>Spermatophyta</taxon>
        <taxon>Magnoliopsida</taxon>
        <taxon>Liliopsida</taxon>
        <taxon>Poales</taxon>
        <taxon>Poaceae</taxon>
        <taxon>PACMAD clade</taxon>
        <taxon>Arundinoideae</taxon>
        <taxon>Arundineae</taxon>
        <taxon>Arundo</taxon>
    </lineage>
</organism>
<accession>A0A0A8Y577</accession>
<protein>
    <submittedName>
        <fullName evidence="1">Uncharacterized protein</fullName>
    </submittedName>
</protein>
<sequence length="39" mass="4292">MARKINFGLSVLINADEVYLIETVGLVILRCLLDNLVGC</sequence>
<reference evidence="1" key="2">
    <citation type="journal article" date="2015" name="Data Brief">
        <title>Shoot transcriptome of the giant reed, Arundo donax.</title>
        <authorList>
            <person name="Barrero R.A."/>
            <person name="Guerrero F.D."/>
            <person name="Moolhuijzen P."/>
            <person name="Goolsby J.A."/>
            <person name="Tidwell J."/>
            <person name="Bellgard S.E."/>
            <person name="Bellgard M.I."/>
        </authorList>
    </citation>
    <scope>NUCLEOTIDE SEQUENCE</scope>
    <source>
        <tissue evidence="1">Shoot tissue taken approximately 20 cm above the soil surface</tissue>
    </source>
</reference>
<evidence type="ECO:0000313" key="1">
    <source>
        <dbReference type="EMBL" id="JAD20098.1"/>
    </source>
</evidence>
<dbReference type="AlphaFoldDB" id="A0A0A8Y577"/>